<evidence type="ECO:0000256" key="2">
    <source>
        <dbReference type="ARBA" id="ARBA00022692"/>
    </source>
</evidence>
<dbReference type="InterPro" id="IPR037682">
    <property type="entry name" value="TonB_C"/>
</dbReference>
<feature type="region of interest" description="Disordered" evidence="5">
    <location>
        <begin position="353"/>
        <end position="390"/>
    </location>
</feature>
<dbReference type="RefSeq" id="WP_110312608.1">
    <property type="nucleotide sequence ID" value="NZ_QICL01000046.1"/>
</dbReference>
<dbReference type="InterPro" id="IPR006260">
    <property type="entry name" value="TonB/TolA_C"/>
</dbReference>
<evidence type="ECO:0000313" key="8">
    <source>
        <dbReference type="Proteomes" id="UP000247973"/>
    </source>
</evidence>
<comment type="subcellular location">
    <subcellularLocation>
        <location evidence="1">Membrane</location>
        <topology evidence="1">Single-pass membrane protein</topology>
    </subcellularLocation>
</comment>
<dbReference type="Pfam" id="PF08238">
    <property type="entry name" value="Sel1"/>
    <property type="match status" value="4"/>
</dbReference>
<evidence type="ECO:0000256" key="3">
    <source>
        <dbReference type="ARBA" id="ARBA00022989"/>
    </source>
</evidence>
<dbReference type="PANTHER" id="PTHR11102">
    <property type="entry name" value="SEL-1-LIKE PROTEIN"/>
    <property type="match status" value="1"/>
</dbReference>
<dbReference type="Gene3D" id="3.30.1150.10">
    <property type="match status" value="1"/>
</dbReference>
<evidence type="ECO:0000256" key="1">
    <source>
        <dbReference type="ARBA" id="ARBA00004167"/>
    </source>
</evidence>
<accession>A0A2V3PK95</accession>
<dbReference type="AlphaFoldDB" id="A0A2V3PK95"/>
<dbReference type="Gene3D" id="1.25.40.10">
    <property type="entry name" value="Tetratricopeptide repeat domain"/>
    <property type="match status" value="2"/>
</dbReference>
<organism evidence="7 8">
    <name type="scientific">Dysgonomonas alginatilytica</name>
    <dbReference type="NCBI Taxonomy" id="1605892"/>
    <lineage>
        <taxon>Bacteria</taxon>
        <taxon>Pseudomonadati</taxon>
        <taxon>Bacteroidota</taxon>
        <taxon>Bacteroidia</taxon>
        <taxon>Bacteroidales</taxon>
        <taxon>Dysgonomonadaceae</taxon>
        <taxon>Dysgonomonas</taxon>
    </lineage>
</organism>
<evidence type="ECO:0000313" key="7">
    <source>
        <dbReference type="EMBL" id="PXV58472.1"/>
    </source>
</evidence>
<dbReference type="EMBL" id="QICL01000046">
    <property type="protein sequence ID" value="PXV58472.1"/>
    <property type="molecule type" value="Genomic_DNA"/>
</dbReference>
<gene>
    <name evidence="7" type="ORF">CLV62_14623</name>
</gene>
<sequence>MKRIILCILLLWGVLNIAFAQRTIPYPIVKKQTEADAIIKSIVCGENNTTQINFLFRNTTSSSITLRYKLSKIFLRADGRTVPCQKFVGLLADNSVTIPSGGETYYSFIFATTLSLDTRTIDIIEDDSRGWDFMGVELVTSPLGNLLVKADRGDGIVQNQIALKYYNGDGVPQNYGLALKWFKESAKNKVPVAFYNVGSMYLWGKGVRTDKAIARQWFEKGDLHNEGGSQYYLAIMYKNGDEVLKNPQKAKELFLKSAVNGNGNAYYELALMYKQNNQLTDAFNCFSKCADMNVNAQYEIGLMSYYGKGTPKSNQQAAYWIRKAYEGGNTDAKKVWEGLELWKYATENKSAETKKQISMADTRGTDDKNDADLGELRERKPTDENKPVEQEEVYEKVDILPSYPGGDSEMYKFIATNLKYPTIAAENGIEGRVTVRFVVGKLGNIRDITVVRSLDPSCDKEAVRVIKAMPLWNPGTQNGEAVAVYFTLPIGFKLSK</sequence>
<evidence type="ECO:0000256" key="5">
    <source>
        <dbReference type="SAM" id="MobiDB-lite"/>
    </source>
</evidence>
<dbReference type="SUPFAM" id="SSF81901">
    <property type="entry name" value="HCP-like"/>
    <property type="match status" value="1"/>
</dbReference>
<protein>
    <submittedName>
        <fullName evidence="7">TonB family protein</fullName>
    </submittedName>
</protein>
<feature type="domain" description="TonB C-terminal" evidence="6">
    <location>
        <begin position="405"/>
        <end position="496"/>
    </location>
</feature>
<keyword evidence="2" id="KW-0812">Transmembrane</keyword>
<dbReference type="Pfam" id="PF03544">
    <property type="entry name" value="TonB_C"/>
    <property type="match status" value="1"/>
</dbReference>
<name>A0A2V3PK95_9BACT</name>
<reference evidence="7 8" key="1">
    <citation type="submission" date="2018-03" db="EMBL/GenBank/DDBJ databases">
        <title>Genomic Encyclopedia of Archaeal and Bacterial Type Strains, Phase II (KMG-II): from individual species to whole genera.</title>
        <authorList>
            <person name="Goeker M."/>
        </authorList>
    </citation>
    <scope>NUCLEOTIDE SEQUENCE [LARGE SCALE GENOMIC DNA]</scope>
    <source>
        <strain evidence="7 8">DSM 100214</strain>
    </source>
</reference>
<feature type="compositionally biased region" description="Basic and acidic residues" evidence="5">
    <location>
        <begin position="363"/>
        <end position="390"/>
    </location>
</feature>
<comment type="caution">
    <text evidence="7">The sequence shown here is derived from an EMBL/GenBank/DDBJ whole genome shotgun (WGS) entry which is preliminary data.</text>
</comment>
<dbReference type="InterPro" id="IPR050767">
    <property type="entry name" value="Sel1_AlgK"/>
</dbReference>
<keyword evidence="8" id="KW-1185">Reference proteome</keyword>
<dbReference type="InterPro" id="IPR006597">
    <property type="entry name" value="Sel1-like"/>
</dbReference>
<dbReference type="PROSITE" id="PS52015">
    <property type="entry name" value="TONB_CTD"/>
    <property type="match status" value="1"/>
</dbReference>
<keyword evidence="3" id="KW-1133">Transmembrane helix</keyword>
<keyword evidence="4" id="KW-0472">Membrane</keyword>
<dbReference type="NCBIfam" id="TIGR01352">
    <property type="entry name" value="tonB_Cterm"/>
    <property type="match status" value="1"/>
</dbReference>
<dbReference type="SMART" id="SM00671">
    <property type="entry name" value="SEL1"/>
    <property type="match status" value="4"/>
</dbReference>
<dbReference type="SUPFAM" id="SSF74653">
    <property type="entry name" value="TolA/TonB C-terminal domain"/>
    <property type="match status" value="1"/>
</dbReference>
<dbReference type="GO" id="GO:0016020">
    <property type="term" value="C:membrane"/>
    <property type="evidence" value="ECO:0007669"/>
    <property type="project" value="UniProtKB-SubCell"/>
</dbReference>
<dbReference type="PANTHER" id="PTHR11102:SF160">
    <property type="entry name" value="ERAD-ASSOCIATED E3 UBIQUITIN-PROTEIN LIGASE COMPONENT HRD3"/>
    <property type="match status" value="1"/>
</dbReference>
<dbReference type="GO" id="GO:0055085">
    <property type="term" value="P:transmembrane transport"/>
    <property type="evidence" value="ECO:0007669"/>
    <property type="project" value="InterPro"/>
</dbReference>
<evidence type="ECO:0000256" key="4">
    <source>
        <dbReference type="ARBA" id="ARBA00023136"/>
    </source>
</evidence>
<evidence type="ECO:0000259" key="6">
    <source>
        <dbReference type="PROSITE" id="PS52015"/>
    </source>
</evidence>
<dbReference type="OrthoDB" id="9814002at2"/>
<proteinExistence type="predicted"/>
<dbReference type="InterPro" id="IPR011990">
    <property type="entry name" value="TPR-like_helical_dom_sf"/>
</dbReference>
<dbReference type="FunFam" id="3.30.1150.10:FF:000002">
    <property type="entry name" value="Energy transducer TonB"/>
    <property type="match status" value="1"/>
</dbReference>
<dbReference type="Proteomes" id="UP000247973">
    <property type="component" value="Unassembled WGS sequence"/>
</dbReference>